<dbReference type="PROSITE" id="PS51819">
    <property type="entry name" value="VOC"/>
    <property type="match status" value="1"/>
</dbReference>
<gene>
    <name evidence="2" type="ORF">NIES23_57920</name>
</gene>
<proteinExistence type="predicted"/>
<dbReference type="PANTHER" id="PTHR21366">
    <property type="entry name" value="GLYOXALASE FAMILY PROTEIN"/>
    <property type="match status" value="1"/>
</dbReference>
<dbReference type="InterPro" id="IPR050383">
    <property type="entry name" value="GlyoxalaseI/FosfomycinResist"/>
</dbReference>
<keyword evidence="2" id="KW-0560">Oxidoreductase</keyword>
<feature type="domain" description="VOC" evidence="1">
    <location>
        <begin position="8"/>
        <end position="147"/>
    </location>
</feature>
<dbReference type="Proteomes" id="UP000217507">
    <property type="component" value="Plasmid Plasmid1 dna"/>
</dbReference>
<keyword evidence="2" id="KW-0614">Plasmid</keyword>
<keyword evidence="2" id="KW-0223">Dioxygenase</keyword>
<dbReference type="SUPFAM" id="SSF54593">
    <property type="entry name" value="Glyoxalase/Bleomycin resistance protein/Dihydroxybiphenyl dioxygenase"/>
    <property type="match status" value="1"/>
</dbReference>
<dbReference type="InterPro" id="IPR037523">
    <property type="entry name" value="VOC_core"/>
</dbReference>
<accession>A0A1Z4KVJ1</accession>
<dbReference type="Pfam" id="PF00903">
    <property type="entry name" value="Glyoxalase"/>
    <property type="match status" value="1"/>
</dbReference>
<dbReference type="InterPro" id="IPR029068">
    <property type="entry name" value="Glyas_Bleomycin-R_OHBP_Dase"/>
</dbReference>
<organism evidence="2 3">
    <name type="scientific">Trichormus variabilis NIES-23</name>
    <dbReference type="NCBI Taxonomy" id="1973479"/>
    <lineage>
        <taxon>Bacteria</taxon>
        <taxon>Bacillati</taxon>
        <taxon>Cyanobacteriota</taxon>
        <taxon>Cyanophyceae</taxon>
        <taxon>Nostocales</taxon>
        <taxon>Nostocaceae</taxon>
        <taxon>Trichormus</taxon>
    </lineage>
</organism>
<evidence type="ECO:0000313" key="2">
    <source>
        <dbReference type="EMBL" id="BAY72964.1"/>
    </source>
</evidence>
<reference evidence="2 3" key="1">
    <citation type="submission" date="2017-06" db="EMBL/GenBank/DDBJ databases">
        <title>Genome sequencing of cyanobaciteial culture collection at National Institute for Environmental Studies (NIES).</title>
        <authorList>
            <person name="Hirose Y."/>
            <person name="Shimura Y."/>
            <person name="Fujisawa T."/>
            <person name="Nakamura Y."/>
            <person name="Kawachi M."/>
        </authorList>
    </citation>
    <scope>NUCLEOTIDE SEQUENCE [LARGE SCALE GENOMIC DNA]</scope>
    <source>
        <strain evidence="2 3">NIES-23</strain>
        <plasmid evidence="3">Plasmid Plasmid1 dna</plasmid>
    </source>
</reference>
<evidence type="ECO:0000259" key="1">
    <source>
        <dbReference type="PROSITE" id="PS51819"/>
    </source>
</evidence>
<name>A0A1Z4KVJ1_ANAVA</name>
<dbReference type="AlphaFoldDB" id="A0A1Z4KVJ1"/>
<dbReference type="Gene3D" id="3.10.180.10">
    <property type="entry name" value="2,3-Dihydroxybiphenyl 1,2-Dioxygenase, domain 1"/>
    <property type="match status" value="1"/>
</dbReference>
<dbReference type="CDD" id="cd06587">
    <property type="entry name" value="VOC"/>
    <property type="match status" value="1"/>
</dbReference>
<sequence>MKEFELKGINHLALVCRDFQETIDFYTITLGLKLIKNIDLPSGGKHFFIDIGNNNTLAFFWSTKAPESVPGISSVRPEAFLTGDIITAHGSMNHVAFHVPLEKLEEYKEKLVSKGVQTTPVLHHTDVPMSSFYFFDPNGILLEFAANLQSLDTLPAELKEKEAIFLK</sequence>
<dbReference type="EMBL" id="AP018217">
    <property type="protein sequence ID" value="BAY72964.1"/>
    <property type="molecule type" value="Genomic_DNA"/>
</dbReference>
<dbReference type="PANTHER" id="PTHR21366:SF31">
    <property type="entry name" value="METALLOTHIOL TRANSFERASE FOSB"/>
    <property type="match status" value="1"/>
</dbReference>
<geneLocation type="plasmid" evidence="2">
    <name>plasmid1</name>
</geneLocation>
<dbReference type="SMR" id="A0A1Z4KVJ1"/>
<evidence type="ECO:0000313" key="3">
    <source>
        <dbReference type="Proteomes" id="UP000217507"/>
    </source>
</evidence>
<protein>
    <submittedName>
        <fullName evidence="2">Glyoxalase/bleomycin resistance protein/dioxygenase</fullName>
    </submittedName>
</protein>
<dbReference type="GO" id="GO:0051213">
    <property type="term" value="F:dioxygenase activity"/>
    <property type="evidence" value="ECO:0007669"/>
    <property type="project" value="UniProtKB-KW"/>
</dbReference>
<dbReference type="InterPro" id="IPR004360">
    <property type="entry name" value="Glyas_Fos-R_dOase_dom"/>
</dbReference>